<gene>
    <name evidence="3" type="ORF">HID58_073384</name>
</gene>
<keyword evidence="1" id="KW-0732">Signal</keyword>
<reference evidence="3 4" key="1">
    <citation type="submission" date="2021-05" db="EMBL/GenBank/DDBJ databases">
        <title>Genome Assembly of Synthetic Allotetraploid Brassica napus Reveals Homoeologous Exchanges between Subgenomes.</title>
        <authorList>
            <person name="Davis J.T."/>
        </authorList>
    </citation>
    <scope>NUCLEOTIDE SEQUENCE [LARGE SCALE GENOMIC DNA]</scope>
    <source>
        <strain evidence="4">cv. Da-Ae</strain>
        <tissue evidence="3">Seedling</tissue>
    </source>
</reference>
<dbReference type="EMBL" id="JAGKQM010000016">
    <property type="protein sequence ID" value="KAH0876022.1"/>
    <property type="molecule type" value="Genomic_DNA"/>
</dbReference>
<keyword evidence="4" id="KW-1185">Reference proteome</keyword>
<dbReference type="Pfam" id="PF00134">
    <property type="entry name" value="Cyclin_N"/>
    <property type="match status" value="1"/>
</dbReference>
<evidence type="ECO:0000256" key="1">
    <source>
        <dbReference type="SAM" id="SignalP"/>
    </source>
</evidence>
<protein>
    <recommendedName>
        <fullName evidence="2">Cyclin N-terminal domain-containing protein</fullName>
    </recommendedName>
</protein>
<name>A0ABQ7Z7H8_BRANA</name>
<feature type="signal peptide" evidence="1">
    <location>
        <begin position="1"/>
        <end position="23"/>
    </location>
</feature>
<dbReference type="Gene3D" id="1.10.472.10">
    <property type="entry name" value="Cyclin-like"/>
    <property type="match status" value="1"/>
</dbReference>
<dbReference type="SUPFAM" id="SSF47954">
    <property type="entry name" value="Cyclin-like"/>
    <property type="match status" value="1"/>
</dbReference>
<organism evidence="3 4">
    <name type="scientific">Brassica napus</name>
    <name type="common">Rape</name>
    <dbReference type="NCBI Taxonomy" id="3708"/>
    <lineage>
        <taxon>Eukaryota</taxon>
        <taxon>Viridiplantae</taxon>
        <taxon>Streptophyta</taxon>
        <taxon>Embryophyta</taxon>
        <taxon>Tracheophyta</taxon>
        <taxon>Spermatophyta</taxon>
        <taxon>Magnoliopsida</taxon>
        <taxon>eudicotyledons</taxon>
        <taxon>Gunneridae</taxon>
        <taxon>Pentapetalae</taxon>
        <taxon>rosids</taxon>
        <taxon>malvids</taxon>
        <taxon>Brassicales</taxon>
        <taxon>Brassicaceae</taxon>
        <taxon>Brassiceae</taxon>
        <taxon>Brassica</taxon>
    </lineage>
</organism>
<dbReference type="InterPro" id="IPR006671">
    <property type="entry name" value="Cyclin_N"/>
</dbReference>
<dbReference type="Proteomes" id="UP000824890">
    <property type="component" value="Unassembled WGS sequence"/>
</dbReference>
<evidence type="ECO:0000313" key="4">
    <source>
        <dbReference type="Proteomes" id="UP000824890"/>
    </source>
</evidence>
<sequence>MDTAKMCLCLLSVTLLLLSSTENSFVTPLPAEETYQAKRKGGARRMMIYMPPSFSGRASGRGRVIMVSKYEEISVPAVNDLILVSDKVYTGREVLDMEKLMAKYFAIQFLFANSIRVHEEVSQSCTI</sequence>
<dbReference type="InterPro" id="IPR036915">
    <property type="entry name" value="Cyclin-like_sf"/>
</dbReference>
<evidence type="ECO:0000313" key="3">
    <source>
        <dbReference type="EMBL" id="KAH0876022.1"/>
    </source>
</evidence>
<evidence type="ECO:0000259" key="2">
    <source>
        <dbReference type="Pfam" id="PF00134"/>
    </source>
</evidence>
<comment type="caution">
    <text evidence="3">The sequence shown here is derived from an EMBL/GenBank/DDBJ whole genome shotgun (WGS) entry which is preliminary data.</text>
</comment>
<feature type="domain" description="Cyclin N-terminal" evidence="2">
    <location>
        <begin position="66"/>
        <end position="105"/>
    </location>
</feature>
<feature type="chain" id="PRO_5046574420" description="Cyclin N-terminal domain-containing protein" evidence="1">
    <location>
        <begin position="24"/>
        <end position="127"/>
    </location>
</feature>
<accession>A0ABQ7Z7H8</accession>
<proteinExistence type="predicted"/>